<dbReference type="RefSeq" id="WP_003105481.1">
    <property type="nucleotide sequence ID" value="NZ_BAWT01000013.1"/>
</dbReference>
<protein>
    <submittedName>
        <fullName evidence="10">Rod shape-determining protein MreD</fullName>
    </submittedName>
</protein>
<keyword evidence="4 8" id="KW-0812">Transmembrane</keyword>
<keyword evidence="3" id="KW-1003">Cell membrane</keyword>
<dbReference type="Proteomes" id="UP001180515">
    <property type="component" value="Unassembled WGS sequence"/>
</dbReference>
<dbReference type="OrthoDB" id="2237599at2"/>
<dbReference type="GO" id="GO:0008360">
    <property type="term" value="P:regulation of cell shape"/>
    <property type="evidence" value="ECO:0007669"/>
    <property type="project" value="UniProtKB-KW"/>
</dbReference>
<name>A0A0E2UD31_9STRE</name>
<evidence type="ECO:0000313" key="11">
    <source>
        <dbReference type="Proteomes" id="UP000217465"/>
    </source>
</evidence>
<keyword evidence="6 8" id="KW-1133">Transmembrane helix</keyword>
<dbReference type="Pfam" id="PF04093">
    <property type="entry name" value="MreD"/>
    <property type="match status" value="1"/>
</dbReference>
<evidence type="ECO:0000313" key="10">
    <source>
        <dbReference type="EMBL" id="PCH12958.1"/>
    </source>
</evidence>
<evidence type="ECO:0000256" key="3">
    <source>
        <dbReference type="ARBA" id="ARBA00022475"/>
    </source>
</evidence>
<dbReference type="EMBL" id="NSGR01000006">
    <property type="protein sequence ID" value="PCH12958.1"/>
    <property type="molecule type" value="Genomic_DNA"/>
</dbReference>
<dbReference type="EMBL" id="JARQAG010000012">
    <property type="protein sequence ID" value="MDT2732219.1"/>
    <property type="molecule type" value="Genomic_DNA"/>
</dbReference>
<evidence type="ECO:0000256" key="5">
    <source>
        <dbReference type="ARBA" id="ARBA00022960"/>
    </source>
</evidence>
<sequence>MNKLKLTIYFLLLIPIMLIDPHISELINTFFTSETHISIFLFFIFIFYLSQQIGYFIAFPLSLILGMIYDYYYFDYLGIMVIAFPVSISFLYIFTKYLEKNSKIQSTLLFSIYLFLVNFICFLIVRSLDFTSLSWTFFITYELLPSLIVNIFLFVTINTYLNRFIY</sequence>
<proteinExistence type="inferred from homology"/>
<evidence type="ECO:0000256" key="1">
    <source>
        <dbReference type="ARBA" id="ARBA00004651"/>
    </source>
</evidence>
<accession>A0A0E2UD31</accession>
<comment type="subcellular location">
    <subcellularLocation>
        <location evidence="1">Cell membrane</location>
        <topology evidence="1">Multi-pass membrane protein</topology>
    </subcellularLocation>
</comment>
<evidence type="ECO:0000313" key="9">
    <source>
        <dbReference type="EMBL" id="MDT2732219.1"/>
    </source>
</evidence>
<evidence type="ECO:0000256" key="4">
    <source>
        <dbReference type="ARBA" id="ARBA00022692"/>
    </source>
</evidence>
<feature type="transmembrane region" description="Helical" evidence="8">
    <location>
        <begin position="39"/>
        <end position="65"/>
    </location>
</feature>
<feature type="transmembrane region" description="Helical" evidence="8">
    <location>
        <begin position="106"/>
        <end position="125"/>
    </location>
</feature>
<dbReference type="GeneID" id="61421858"/>
<dbReference type="Proteomes" id="UP000217465">
    <property type="component" value="Unassembled WGS sequence"/>
</dbReference>
<dbReference type="GO" id="GO:0005886">
    <property type="term" value="C:plasma membrane"/>
    <property type="evidence" value="ECO:0007669"/>
    <property type="project" value="UniProtKB-SubCell"/>
</dbReference>
<organism evidence="10 11">
    <name type="scientific">Streptococcus parauberis</name>
    <dbReference type="NCBI Taxonomy" id="1348"/>
    <lineage>
        <taxon>Bacteria</taxon>
        <taxon>Bacillati</taxon>
        <taxon>Bacillota</taxon>
        <taxon>Bacilli</taxon>
        <taxon>Lactobacillales</taxon>
        <taxon>Streptococcaceae</taxon>
        <taxon>Streptococcus</taxon>
    </lineage>
</organism>
<evidence type="ECO:0000256" key="2">
    <source>
        <dbReference type="ARBA" id="ARBA00007776"/>
    </source>
</evidence>
<dbReference type="AlphaFoldDB" id="A0A0E2UD31"/>
<keyword evidence="5" id="KW-0133">Cell shape</keyword>
<reference evidence="9" key="2">
    <citation type="submission" date="2023-03" db="EMBL/GenBank/DDBJ databases">
        <authorList>
            <person name="Shen W."/>
            <person name="Cai J."/>
        </authorList>
    </citation>
    <scope>NUCLEOTIDE SEQUENCE</scope>
    <source>
        <strain evidence="9">P82-2</strain>
    </source>
</reference>
<feature type="transmembrane region" description="Helical" evidence="8">
    <location>
        <begin position="137"/>
        <end position="161"/>
    </location>
</feature>
<evidence type="ECO:0000256" key="6">
    <source>
        <dbReference type="ARBA" id="ARBA00022989"/>
    </source>
</evidence>
<evidence type="ECO:0000256" key="8">
    <source>
        <dbReference type="SAM" id="Phobius"/>
    </source>
</evidence>
<evidence type="ECO:0000256" key="7">
    <source>
        <dbReference type="ARBA" id="ARBA00023136"/>
    </source>
</evidence>
<comment type="similarity">
    <text evidence="2">Belongs to the MreD family.</text>
</comment>
<comment type="caution">
    <text evidence="10">The sequence shown here is derived from an EMBL/GenBank/DDBJ whole genome shotgun (WGS) entry which is preliminary data.</text>
</comment>
<feature type="transmembrane region" description="Helical" evidence="8">
    <location>
        <begin position="71"/>
        <end position="94"/>
    </location>
</feature>
<reference evidence="10 11" key="1">
    <citation type="submission" date="2016-06" db="EMBL/GenBank/DDBJ databases">
        <authorList>
            <person name="Haines A.N."/>
            <person name="Council K.R."/>
        </authorList>
    </citation>
    <scope>NUCLEOTIDE SEQUENCE [LARGE SCALE GENOMIC DNA]</scope>
    <source>
        <strain evidence="10 11">SP158-29</strain>
    </source>
</reference>
<keyword evidence="7 8" id="KW-0472">Membrane</keyword>
<dbReference type="InterPro" id="IPR007227">
    <property type="entry name" value="Cell_shape_determining_MreD"/>
</dbReference>
<gene>
    <name evidence="9" type="primary">mreD</name>
    <name evidence="10" type="ORF">A9Y57_00727</name>
    <name evidence="9" type="ORF">P7G31_08185</name>
</gene>